<keyword evidence="3" id="KW-0378">Hydrolase</keyword>
<dbReference type="PANTHER" id="PTHR31727">
    <property type="entry name" value="OLEOYL-ACYL CARRIER PROTEIN THIOESTERASE 1, CHLOROPLASTIC"/>
    <property type="match status" value="1"/>
</dbReference>
<evidence type="ECO:0000256" key="7">
    <source>
        <dbReference type="ARBA" id="ARBA00023160"/>
    </source>
</evidence>
<feature type="domain" description="Acyl-ACP thioesterase N-terminal hotdog" evidence="8">
    <location>
        <begin position="6"/>
        <end position="132"/>
    </location>
</feature>
<evidence type="ECO:0000256" key="5">
    <source>
        <dbReference type="ARBA" id="ARBA00022946"/>
    </source>
</evidence>
<organism evidence="10 11">
    <name type="scientific">Clostridium brassicae</name>
    <dbReference type="NCBI Taxonomy" id="2999072"/>
    <lineage>
        <taxon>Bacteria</taxon>
        <taxon>Bacillati</taxon>
        <taxon>Bacillota</taxon>
        <taxon>Clostridia</taxon>
        <taxon>Eubacteriales</taxon>
        <taxon>Clostridiaceae</taxon>
        <taxon>Clostridium</taxon>
    </lineage>
</organism>
<dbReference type="InterPro" id="IPR049427">
    <property type="entry name" value="Acyl-ACP_TE_C"/>
</dbReference>
<comment type="caution">
    <text evidence="10">The sequence shown here is derived from an EMBL/GenBank/DDBJ whole genome shotgun (WGS) entry which is preliminary data.</text>
</comment>
<evidence type="ECO:0000256" key="2">
    <source>
        <dbReference type="ARBA" id="ARBA00022516"/>
    </source>
</evidence>
<dbReference type="RefSeq" id="WP_268060571.1">
    <property type="nucleotide sequence ID" value="NZ_JAPQFJ010000004.1"/>
</dbReference>
<keyword evidence="6" id="KW-0443">Lipid metabolism</keyword>
<dbReference type="PANTHER" id="PTHR31727:SF6">
    <property type="entry name" value="OLEOYL-ACYL CARRIER PROTEIN THIOESTERASE 1, CHLOROPLASTIC"/>
    <property type="match status" value="1"/>
</dbReference>
<evidence type="ECO:0000256" key="4">
    <source>
        <dbReference type="ARBA" id="ARBA00022832"/>
    </source>
</evidence>
<evidence type="ECO:0000256" key="3">
    <source>
        <dbReference type="ARBA" id="ARBA00022801"/>
    </source>
</evidence>
<evidence type="ECO:0000259" key="8">
    <source>
        <dbReference type="Pfam" id="PF01643"/>
    </source>
</evidence>
<dbReference type="CDD" id="cd00586">
    <property type="entry name" value="4HBT"/>
    <property type="match status" value="2"/>
</dbReference>
<keyword evidence="4" id="KW-0276">Fatty acid metabolism</keyword>
<evidence type="ECO:0000313" key="10">
    <source>
        <dbReference type="EMBL" id="MCY6958162.1"/>
    </source>
</evidence>
<dbReference type="InterPro" id="IPR045023">
    <property type="entry name" value="FATA/B"/>
</dbReference>
<dbReference type="InterPro" id="IPR002864">
    <property type="entry name" value="Acyl-ACP_thioesterase_NHD"/>
</dbReference>
<feature type="domain" description="Acyl-ACP thioesterase-like C-terminal" evidence="9">
    <location>
        <begin position="153"/>
        <end position="248"/>
    </location>
</feature>
<proteinExistence type="inferred from homology"/>
<dbReference type="InterPro" id="IPR029069">
    <property type="entry name" value="HotDog_dom_sf"/>
</dbReference>
<name>A0ABT4D793_9CLOT</name>
<keyword evidence="7" id="KW-0275">Fatty acid biosynthesis</keyword>
<dbReference type="Pfam" id="PF20791">
    <property type="entry name" value="Acyl-ACP_TE_C"/>
    <property type="match status" value="1"/>
</dbReference>
<keyword evidence="2" id="KW-0444">Lipid biosynthesis</keyword>
<gene>
    <name evidence="10" type="ORF">OW729_06045</name>
</gene>
<evidence type="ECO:0000256" key="6">
    <source>
        <dbReference type="ARBA" id="ARBA00023098"/>
    </source>
</evidence>
<dbReference type="Gene3D" id="3.10.129.10">
    <property type="entry name" value="Hotdog Thioesterase"/>
    <property type="match status" value="1"/>
</dbReference>
<dbReference type="Proteomes" id="UP001144612">
    <property type="component" value="Unassembled WGS sequence"/>
</dbReference>
<dbReference type="SUPFAM" id="SSF54637">
    <property type="entry name" value="Thioesterase/thiol ester dehydrase-isomerase"/>
    <property type="match status" value="2"/>
</dbReference>
<keyword evidence="5" id="KW-0809">Transit peptide</keyword>
<accession>A0ABT4D793</accession>
<evidence type="ECO:0000259" key="9">
    <source>
        <dbReference type="Pfam" id="PF20791"/>
    </source>
</evidence>
<sequence>MSGVLTGKEYEVHFYEVDYKKKLLMTRIIDYFNDVAIYQSEELGIGFDYMIENNIAWILYKWDINIIRYPKYGEKVTARTIPNAFKKFYGCRRFDVLDSKGDTLAWANSIWLLVDTKNKKPIKIPKELREVYGLTEEDNHILKIGNIDKIEQVHNSVEFKVRYSDIDTNGHVNNEKYAAWIIESVPVETILNYTLVNIKITYKKESVYGEKIQVLTDKMEKEDLLVFNHKIIKSDGEELTLGQTVWKKN</sequence>
<dbReference type="Pfam" id="PF01643">
    <property type="entry name" value="Acyl-ACP_TE"/>
    <property type="match status" value="1"/>
</dbReference>
<evidence type="ECO:0000256" key="1">
    <source>
        <dbReference type="ARBA" id="ARBA00006500"/>
    </source>
</evidence>
<comment type="similarity">
    <text evidence="1">Belongs to the acyl-ACP thioesterase family.</text>
</comment>
<dbReference type="EMBL" id="JAPQFJ010000004">
    <property type="protein sequence ID" value="MCY6958162.1"/>
    <property type="molecule type" value="Genomic_DNA"/>
</dbReference>
<keyword evidence="11" id="KW-1185">Reference proteome</keyword>
<protein>
    <submittedName>
        <fullName evidence="10">Thioesterase</fullName>
    </submittedName>
</protein>
<reference evidence="10" key="1">
    <citation type="submission" date="2022-12" db="EMBL/GenBank/DDBJ databases">
        <title>Clostridium sp. nov., isolated from industrial wastewater.</title>
        <authorList>
            <person name="Jiayan W."/>
        </authorList>
    </citation>
    <scope>NUCLEOTIDE SEQUENCE</scope>
    <source>
        <strain evidence="10">ZC22-4</strain>
    </source>
</reference>
<evidence type="ECO:0000313" key="11">
    <source>
        <dbReference type="Proteomes" id="UP001144612"/>
    </source>
</evidence>